<keyword evidence="4 8" id="KW-1133">Transmembrane helix</keyword>
<keyword evidence="3 8" id="KW-0812">Transmembrane</keyword>
<dbReference type="GO" id="GO:0016020">
    <property type="term" value="C:membrane"/>
    <property type="evidence" value="ECO:0007669"/>
    <property type="project" value="UniProtKB-SubCell"/>
</dbReference>
<evidence type="ECO:0000256" key="3">
    <source>
        <dbReference type="ARBA" id="ARBA00022692"/>
    </source>
</evidence>
<feature type="region of interest" description="Disordered" evidence="7">
    <location>
        <begin position="151"/>
        <end position="172"/>
    </location>
</feature>
<evidence type="ECO:0000256" key="5">
    <source>
        <dbReference type="ARBA" id="ARBA00023136"/>
    </source>
</evidence>
<protein>
    <recommendedName>
        <fullName evidence="11">Transmembrane protein 17</fullName>
    </recommendedName>
</protein>
<evidence type="ECO:0000256" key="1">
    <source>
        <dbReference type="ARBA" id="ARBA00004138"/>
    </source>
</evidence>
<name>A0A6A4SQ57_SCOMX</name>
<proteinExistence type="predicted"/>
<dbReference type="EMBL" id="VEVO01000012">
    <property type="protein sequence ID" value="KAF0034228.1"/>
    <property type="molecule type" value="Genomic_DNA"/>
</dbReference>
<evidence type="ECO:0008006" key="11">
    <source>
        <dbReference type="Google" id="ProtNLM"/>
    </source>
</evidence>
<dbReference type="GO" id="GO:1905515">
    <property type="term" value="P:non-motile cilium assembly"/>
    <property type="evidence" value="ECO:0007669"/>
    <property type="project" value="TreeGrafter"/>
</dbReference>
<feature type="compositionally biased region" description="Basic and acidic residues" evidence="7">
    <location>
        <begin position="158"/>
        <end position="171"/>
    </location>
</feature>
<dbReference type="PANTHER" id="PTHR13531">
    <property type="entry name" value="GEO07735P1-RELATED-RELATED"/>
    <property type="match status" value="1"/>
</dbReference>
<organism evidence="9 10">
    <name type="scientific">Scophthalmus maximus</name>
    <name type="common">Turbot</name>
    <name type="synonym">Psetta maxima</name>
    <dbReference type="NCBI Taxonomy" id="52904"/>
    <lineage>
        <taxon>Eukaryota</taxon>
        <taxon>Metazoa</taxon>
        <taxon>Chordata</taxon>
        <taxon>Craniata</taxon>
        <taxon>Vertebrata</taxon>
        <taxon>Euteleostomi</taxon>
        <taxon>Actinopterygii</taxon>
        <taxon>Neopterygii</taxon>
        <taxon>Teleostei</taxon>
        <taxon>Neoteleostei</taxon>
        <taxon>Acanthomorphata</taxon>
        <taxon>Carangaria</taxon>
        <taxon>Pleuronectiformes</taxon>
        <taxon>Pleuronectoidei</taxon>
        <taxon>Scophthalmidae</taxon>
        <taxon>Scophthalmus</taxon>
    </lineage>
</organism>
<keyword evidence="5 8" id="KW-0472">Membrane</keyword>
<sequence>MPVFYPPVPENLQMGLAYMGGAVFTSNRTADSDVTREQEDASVANELVSQLPLQMLLYFNMFYFPCWWFSAVFMLEVKFYHLAGYYQALLITGMILLTVIEVARLYLGYIGNLKEKRNLMCRIYDITLVRWQAGILKSQTKIGGGIFQLPGSRKTSGGRREAADSGDERSGRVGVRCGYELDRNETSKHRNGQRDARDGHNVATLEVATSSSGTFVLCADIEIMTRHIWKARRMYGSQTSHQHAACVVPKLMVIGKHSRRSLDDRLGRIVQMCSTPY</sequence>
<reference evidence="9 10" key="1">
    <citation type="submission" date="2019-06" db="EMBL/GenBank/DDBJ databases">
        <title>Draft genomes of female and male turbot (Scophthalmus maximus).</title>
        <authorList>
            <person name="Xu H."/>
            <person name="Xu X.-W."/>
            <person name="Shao C."/>
            <person name="Chen S."/>
        </authorList>
    </citation>
    <scope>NUCLEOTIDE SEQUENCE [LARGE SCALE GENOMIC DNA]</scope>
    <source>
        <strain evidence="9">Ysfricsl-2016a</strain>
        <tissue evidence="9">Blood</tissue>
    </source>
</reference>
<dbReference type="PANTHER" id="PTHR13531:SF4">
    <property type="entry name" value="TRANSMEMBRANE PROTEIN 17B"/>
    <property type="match status" value="1"/>
</dbReference>
<dbReference type="Pfam" id="PF09799">
    <property type="entry name" value="Transmemb_17"/>
    <property type="match status" value="1"/>
</dbReference>
<gene>
    <name evidence="9" type="ORF">F2P81_014294</name>
</gene>
<evidence type="ECO:0000256" key="7">
    <source>
        <dbReference type="SAM" id="MobiDB-lite"/>
    </source>
</evidence>
<dbReference type="GO" id="GO:0035869">
    <property type="term" value="C:ciliary transition zone"/>
    <property type="evidence" value="ECO:0007669"/>
    <property type="project" value="TreeGrafter"/>
</dbReference>
<dbReference type="InterPro" id="IPR019184">
    <property type="entry name" value="Uncharacterised_TM-17"/>
</dbReference>
<evidence type="ECO:0000256" key="2">
    <source>
        <dbReference type="ARBA" id="ARBA00004141"/>
    </source>
</evidence>
<evidence type="ECO:0000256" key="6">
    <source>
        <dbReference type="ARBA" id="ARBA00023273"/>
    </source>
</evidence>
<keyword evidence="6" id="KW-0966">Cell projection</keyword>
<feature type="transmembrane region" description="Helical" evidence="8">
    <location>
        <begin position="85"/>
        <end position="107"/>
    </location>
</feature>
<dbReference type="Proteomes" id="UP000438429">
    <property type="component" value="Unassembled WGS sequence"/>
</dbReference>
<evidence type="ECO:0000313" key="9">
    <source>
        <dbReference type="EMBL" id="KAF0034228.1"/>
    </source>
</evidence>
<feature type="transmembrane region" description="Helical" evidence="8">
    <location>
        <begin position="55"/>
        <end position="73"/>
    </location>
</feature>
<comment type="subcellular location">
    <subcellularLocation>
        <location evidence="1">Cell projection</location>
        <location evidence="1">Cilium</location>
    </subcellularLocation>
    <subcellularLocation>
        <location evidence="2">Membrane</location>
        <topology evidence="2">Multi-pass membrane protein</topology>
    </subcellularLocation>
</comment>
<evidence type="ECO:0000256" key="4">
    <source>
        <dbReference type="ARBA" id="ARBA00022989"/>
    </source>
</evidence>
<accession>A0A6A4SQ57</accession>
<comment type="caution">
    <text evidence="9">The sequence shown here is derived from an EMBL/GenBank/DDBJ whole genome shotgun (WGS) entry which is preliminary data.</text>
</comment>
<evidence type="ECO:0000256" key="8">
    <source>
        <dbReference type="SAM" id="Phobius"/>
    </source>
</evidence>
<dbReference type="AlphaFoldDB" id="A0A6A4SQ57"/>
<evidence type="ECO:0000313" key="10">
    <source>
        <dbReference type="Proteomes" id="UP000438429"/>
    </source>
</evidence>